<evidence type="ECO:0000313" key="2">
    <source>
        <dbReference type="EMBL" id="ACL04890.1"/>
    </source>
</evidence>
<evidence type="ECO:0000313" key="3">
    <source>
        <dbReference type="Proteomes" id="UP000000739"/>
    </source>
</evidence>
<gene>
    <name evidence="2" type="ordered locus">Dalk_3200</name>
</gene>
<dbReference type="PANTHER" id="PTHR46018">
    <property type="entry name" value="ZINC PHOSPHODIESTERASE ELAC PROTEIN 1"/>
    <property type="match status" value="1"/>
</dbReference>
<organism evidence="2 3">
    <name type="scientific">Desulfatibacillum aliphaticivorans</name>
    <dbReference type="NCBI Taxonomy" id="218208"/>
    <lineage>
        <taxon>Bacteria</taxon>
        <taxon>Pseudomonadati</taxon>
        <taxon>Thermodesulfobacteriota</taxon>
        <taxon>Desulfobacteria</taxon>
        <taxon>Desulfobacterales</taxon>
        <taxon>Desulfatibacillaceae</taxon>
        <taxon>Desulfatibacillum</taxon>
    </lineage>
</organism>
<dbReference type="SUPFAM" id="SSF56281">
    <property type="entry name" value="Metallo-hydrolase/oxidoreductase"/>
    <property type="match status" value="1"/>
</dbReference>
<keyword evidence="3" id="KW-1185">Reference proteome</keyword>
<proteinExistence type="predicted"/>
<dbReference type="HOGENOM" id="CLU_031317_1_0_7"/>
<evidence type="ECO:0000259" key="1">
    <source>
        <dbReference type="SMART" id="SM00849"/>
    </source>
</evidence>
<protein>
    <submittedName>
        <fullName evidence="2">Beta-lactamase domain protein</fullName>
    </submittedName>
</protein>
<accession>B8FGI1</accession>
<feature type="domain" description="Metallo-beta-lactamase" evidence="1">
    <location>
        <begin position="25"/>
        <end position="239"/>
    </location>
</feature>
<dbReference type="AlphaFoldDB" id="B8FGI1"/>
<dbReference type="eggNOG" id="COG1235">
    <property type="taxonomic scope" value="Bacteria"/>
</dbReference>
<dbReference type="InterPro" id="IPR001279">
    <property type="entry name" value="Metallo-B-lactamas"/>
</dbReference>
<dbReference type="InterPro" id="IPR036866">
    <property type="entry name" value="RibonucZ/Hydroxyglut_hydro"/>
</dbReference>
<dbReference type="EMBL" id="CP001322">
    <property type="protein sequence ID" value="ACL04890.1"/>
    <property type="molecule type" value="Genomic_DNA"/>
</dbReference>
<dbReference type="GO" id="GO:0042781">
    <property type="term" value="F:3'-tRNA processing endoribonuclease activity"/>
    <property type="evidence" value="ECO:0007669"/>
    <property type="project" value="TreeGrafter"/>
</dbReference>
<dbReference type="PANTHER" id="PTHR46018:SF2">
    <property type="entry name" value="ZINC PHOSPHODIESTERASE ELAC PROTEIN 1"/>
    <property type="match status" value="1"/>
</dbReference>
<reference evidence="2 3" key="1">
    <citation type="journal article" date="2012" name="Environ. Microbiol.">
        <title>The genome sequence of Desulfatibacillum alkenivorans AK-01: a blueprint for anaerobic alkane oxidation.</title>
        <authorList>
            <person name="Callaghan A.V."/>
            <person name="Morris B.E."/>
            <person name="Pereira I.A."/>
            <person name="McInerney M.J."/>
            <person name="Austin R.N."/>
            <person name="Groves J.T."/>
            <person name="Kukor J.J."/>
            <person name="Suflita J.M."/>
            <person name="Young L.Y."/>
            <person name="Zylstra G.J."/>
            <person name="Wawrik B."/>
        </authorList>
    </citation>
    <scope>NUCLEOTIDE SEQUENCE [LARGE SCALE GENOMIC DNA]</scope>
    <source>
        <strain evidence="2 3">AK-01</strain>
    </source>
</reference>
<dbReference type="Proteomes" id="UP000000739">
    <property type="component" value="Chromosome"/>
</dbReference>
<dbReference type="KEGG" id="dal:Dalk_3200"/>
<dbReference type="CDD" id="cd07715">
    <property type="entry name" value="TaR3-like_MBL-fold"/>
    <property type="match status" value="1"/>
</dbReference>
<dbReference type="RefSeq" id="WP_015947950.1">
    <property type="nucleotide sequence ID" value="NC_011768.1"/>
</dbReference>
<name>B8FGI1_DESAL</name>
<sequence length="272" mass="30466">MKIKYYGVRGTVPTPGQSTIRYGGNTPCVAVWCGEELVILDAGTGLRVLGDELADSCFGNGKGSATLLISHTHWDHIQGFPFFSPGYVQGNVIRIMGAHQINKGLETAMHYQQQYQNFPVLLSQMPSRITFKALEEGVGHRIGEVDIETAEMNHPGGSFAYRVTWKGKSVVYATDTEHYDSVDHKLTPLCKDADILIYDSTYTPEEYPNFKGYGHSTYEEGIKLARAANVKSLHLFHHHPNHTDEMLDAMQKKARADFPQTYVAREGWELEI</sequence>
<dbReference type="Gene3D" id="3.60.15.10">
    <property type="entry name" value="Ribonuclease Z/Hydroxyacylglutathione hydrolase-like"/>
    <property type="match status" value="1"/>
</dbReference>
<dbReference type="Pfam" id="PF12706">
    <property type="entry name" value="Lactamase_B_2"/>
    <property type="match status" value="1"/>
</dbReference>
<dbReference type="SMART" id="SM00849">
    <property type="entry name" value="Lactamase_B"/>
    <property type="match status" value="1"/>
</dbReference>